<evidence type="ECO:0000313" key="5">
    <source>
        <dbReference type="EMBL" id="MBB5347904.1"/>
    </source>
</evidence>
<keyword evidence="2 5" id="KW-0808">Transferase</keyword>
<dbReference type="Proteomes" id="UP000539642">
    <property type="component" value="Unassembled WGS sequence"/>
</dbReference>
<dbReference type="GO" id="GO:0003841">
    <property type="term" value="F:1-acylglycerol-3-phosphate O-acyltransferase activity"/>
    <property type="evidence" value="ECO:0007669"/>
    <property type="project" value="UniProtKB-EC"/>
</dbReference>
<name>A0A840UWU4_9BACT</name>
<dbReference type="EC" id="2.3.1.51" evidence="5"/>
<dbReference type="InterPro" id="IPR002123">
    <property type="entry name" value="Plipid/glycerol_acylTrfase"/>
</dbReference>
<dbReference type="GO" id="GO:0006654">
    <property type="term" value="P:phosphatidic acid biosynthetic process"/>
    <property type="evidence" value="ECO:0007669"/>
    <property type="project" value="TreeGrafter"/>
</dbReference>
<evidence type="ECO:0000256" key="3">
    <source>
        <dbReference type="ARBA" id="ARBA00023315"/>
    </source>
</evidence>
<gene>
    <name evidence="5" type="ORF">HNQ81_001633</name>
</gene>
<dbReference type="SMART" id="SM00563">
    <property type="entry name" value="PlsC"/>
    <property type="match status" value="1"/>
</dbReference>
<dbReference type="EMBL" id="JACHEO010000007">
    <property type="protein sequence ID" value="MBB5347904.1"/>
    <property type="molecule type" value="Genomic_DNA"/>
</dbReference>
<comment type="caution">
    <text evidence="5">The sequence shown here is derived from an EMBL/GenBank/DDBJ whole genome shotgun (WGS) entry which is preliminary data.</text>
</comment>
<organism evidence="5 6">
    <name type="scientific">Desulfoprunum benzoelyticum</name>
    <dbReference type="NCBI Taxonomy" id="1506996"/>
    <lineage>
        <taxon>Bacteria</taxon>
        <taxon>Pseudomonadati</taxon>
        <taxon>Thermodesulfobacteriota</taxon>
        <taxon>Desulfobulbia</taxon>
        <taxon>Desulfobulbales</taxon>
        <taxon>Desulfobulbaceae</taxon>
        <taxon>Desulfoprunum</taxon>
    </lineage>
</organism>
<reference evidence="5 6" key="1">
    <citation type="submission" date="2020-08" db="EMBL/GenBank/DDBJ databases">
        <title>Genomic Encyclopedia of Type Strains, Phase IV (KMG-IV): sequencing the most valuable type-strain genomes for metagenomic binning, comparative biology and taxonomic classification.</title>
        <authorList>
            <person name="Goeker M."/>
        </authorList>
    </citation>
    <scope>NUCLEOTIDE SEQUENCE [LARGE SCALE GENOMIC DNA]</scope>
    <source>
        <strain evidence="5 6">DSM 28570</strain>
    </source>
</reference>
<comment type="pathway">
    <text evidence="1">Lipid metabolism.</text>
</comment>
<dbReference type="AlphaFoldDB" id="A0A840UWU4"/>
<dbReference type="SUPFAM" id="SSF69593">
    <property type="entry name" value="Glycerol-3-phosphate (1)-acyltransferase"/>
    <property type="match status" value="1"/>
</dbReference>
<evidence type="ECO:0000256" key="2">
    <source>
        <dbReference type="ARBA" id="ARBA00022679"/>
    </source>
</evidence>
<sequence>MHEVLRVDSSYSTAMARRNPSGIAKIWPSLCFYSCFIGIVIKASRLAKAGRYDGEEWTKSSLEVLRLLERIGLQIEISGLTEFTSFDGPCVIIGNHMSMMETLLLPVMIQPLKPVTFVIKESLLTYPVFRHVMRSRDPVAVTRTNPRQDLKTVLEEGAKRLGEGTSIIVFPQTTRTTSFDPAEMTSIGVKLAKKAEVPIVPLALRTDAWMNGKYLKDFGRLNVRRKVYFAFGSALRVIGKGNEEQHRITEFIAAQLTNWNEG</sequence>
<accession>A0A840UWU4</accession>
<feature type="domain" description="Phospholipid/glycerol acyltransferase" evidence="4">
    <location>
        <begin position="90"/>
        <end position="207"/>
    </location>
</feature>
<dbReference type="Pfam" id="PF01553">
    <property type="entry name" value="Acyltransferase"/>
    <property type="match status" value="1"/>
</dbReference>
<dbReference type="PANTHER" id="PTHR10434">
    <property type="entry name" value="1-ACYL-SN-GLYCEROL-3-PHOSPHATE ACYLTRANSFERASE"/>
    <property type="match status" value="1"/>
</dbReference>
<dbReference type="CDD" id="cd07989">
    <property type="entry name" value="LPLAT_AGPAT-like"/>
    <property type="match status" value="1"/>
</dbReference>
<evidence type="ECO:0000259" key="4">
    <source>
        <dbReference type="SMART" id="SM00563"/>
    </source>
</evidence>
<evidence type="ECO:0000313" key="6">
    <source>
        <dbReference type="Proteomes" id="UP000539642"/>
    </source>
</evidence>
<dbReference type="RefSeq" id="WP_183350140.1">
    <property type="nucleotide sequence ID" value="NZ_JACHEO010000007.1"/>
</dbReference>
<dbReference type="PANTHER" id="PTHR10434:SF40">
    <property type="entry name" value="1-ACYL-SN-GLYCEROL-3-PHOSPHATE ACYLTRANSFERASE"/>
    <property type="match status" value="1"/>
</dbReference>
<protein>
    <submittedName>
        <fullName evidence="5">1-acyl-sn-glycerol-3-phosphate acyltransferase</fullName>
        <ecNumber evidence="5">2.3.1.51</ecNumber>
    </submittedName>
</protein>
<keyword evidence="3 5" id="KW-0012">Acyltransferase</keyword>
<proteinExistence type="predicted"/>
<keyword evidence="6" id="KW-1185">Reference proteome</keyword>
<evidence type="ECO:0000256" key="1">
    <source>
        <dbReference type="ARBA" id="ARBA00005189"/>
    </source>
</evidence>